<dbReference type="InterPro" id="IPR045014">
    <property type="entry name" value="TM41A/B"/>
</dbReference>
<dbReference type="PANTHER" id="PTHR43220:SF18">
    <property type="entry name" value="TRANSMEMBRANE PROTEIN 41B"/>
    <property type="match status" value="1"/>
</dbReference>
<dbReference type="GeneID" id="17255538"/>
<dbReference type="KEGG" id="ehx:EMIHUDRAFT_198180"/>
<protein>
    <submittedName>
        <fullName evidence="7">Uncharacterized protein</fullName>
    </submittedName>
</protein>
<comment type="similarity">
    <text evidence="5">Belongs to the TMEM41 family.</text>
</comment>
<evidence type="ECO:0000256" key="2">
    <source>
        <dbReference type="ARBA" id="ARBA00022692"/>
    </source>
</evidence>
<dbReference type="AlphaFoldDB" id="A0A0D3IEE2"/>
<dbReference type="HOGENOM" id="CLU_1535341_0_0_1"/>
<accession>A0A0D3IEE2</accession>
<dbReference type="PANTHER" id="PTHR43220">
    <property type="match status" value="1"/>
</dbReference>
<dbReference type="Proteomes" id="UP000013827">
    <property type="component" value="Unassembled WGS sequence"/>
</dbReference>
<reference evidence="7" key="2">
    <citation type="submission" date="2024-10" db="UniProtKB">
        <authorList>
            <consortium name="EnsemblProtists"/>
        </authorList>
    </citation>
    <scope>IDENTIFICATION</scope>
</reference>
<name>A0A0D3IEE2_EMIH1</name>
<reference evidence="8" key="1">
    <citation type="journal article" date="2013" name="Nature">
        <title>Pan genome of the phytoplankton Emiliania underpins its global distribution.</title>
        <authorList>
            <person name="Read B.A."/>
            <person name="Kegel J."/>
            <person name="Klute M.J."/>
            <person name="Kuo A."/>
            <person name="Lefebvre S.C."/>
            <person name="Maumus F."/>
            <person name="Mayer C."/>
            <person name="Miller J."/>
            <person name="Monier A."/>
            <person name="Salamov A."/>
            <person name="Young J."/>
            <person name="Aguilar M."/>
            <person name="Claverie J.M."/>
            <person name="Frickenhaus S."/>
            <person name="Gonzalez K."/>
            <person name="Herman E.K."/>
            <person name="Lin Y.C."/>
            <person name="Napier J."/>
            <person name="Ogata H."/>
            <person name="Sarno A.F."/>
            <person name="Shmutz J."/>
            <person name="Schroeder D."/>
            <person name="de Vargas C."/>
            <person name="Verret F."/>
            <person name="von Dassow P."/>
            <person name="Valentin K."/>
            <person name="Van de Peer Y."/>
            <person name="Wheeler G."/>
            <person name="Dacks J.B."/>
            <person name="Delwiche C.F."/>
            <person name="Dyhrman S.T."/>
            <person name="Glockner G."/>
            <person name="John U."/>
            <person name="Richards T."/>
            <person name="Worden A.Z."/>
            <person name="Zhang X."/>
            <person name="Grigoriev I.V."/>
            <person name="Allen A.E."/>
            <person name="Bidle K."/>
            <person name="Borodovsky M."/>
            <person name="Bowler C."/>
            <person name="Brownlee C."/>
            <person name="Cock J.M."/>
            <person name="Elias M."/>
            <person name="Gladyshev V.N."/>
            <person name="Groth M."/>
            <person name="Guda C."/>
            <person name="Hadaegh A."/>
            <person name="Iglesias-Rodriguez M.D."/>
            <person name="Jenkins J."/>
            <person name="Jones B.M."/>
            <person name="Lawson T."/>
            <person name="Leese F."/>
            <person name="Lindquist E."/>
            <person name="Lobanov A."/>
            <person name="Lomsadze A."/>
            <person name="Malik S.B."/>
            <person name="Marsh M.E."/>
            <person name="Mackinder L."/>
            <person name="Mock T."/>
            <person name="Mueller-Roeber B."/>
            <person name="Pagarete A."/>
            <person name="Parker M."/>
            <person name="Probert I."/>
            <person name="Quesneville H."/>
            <person name="Raines C."/>
            <person name="Rensing S.A."/>
            <person name="Riano-Pachon D.M."/>
            <person name="Richier S."/>
            <person name="Rokitta S."/>
            <person name="Shiraiwa Y."/>
            <person name="Soanes D.M."/>
            <person name="van der Giezen M."/>
            <person name="Wahlund T.M."/>
            <person name="Williams B."/>
            <person name="Wilson W."/>
            <person name="Wolfe G."/>
            <person name="Wurch L.L."/>
        </authorList>
    </citation>
    <scope>NUCLEOTIDE SEQUENCE</scope>
</reference>
<feature type="transmembrane region" description="Helical" evidence="6">
    <location>
        <begin position="137"/>
        <end position="157"/>
    </location>
</feature>
<keyword evidence="2 6" id="KW-0812">Transmembrane</keyword>
<evidence type="ECO:0000256" key="1">
    <source>
        <dbReference type="ARBA" id="ARBA00004141"/>
    </source>
</evidence>
<feature type="transmembrane region" description="Helical" evidence="6">
    <location>
        <begin position="26"/>
        <end position="47"/>
    </location>
</feature>
<evidence type="ECO:0000313" key="8">
    <source>
        <dbReference type="Proteomes" id="UP000013827"/>
    </source>
</evidence>
<dbReference type="PaxDb" id="2903-EOD09627"/>
<evidence type="ECO:0000256" key="3">
    <source>
        <dbReference type="ARBA" id="ARBA00022989"/>
    </source>
</evidence>
<feature type="transmembrane region" description="Helical" evidence="6">
    <location>
        <begin position="59"/>
        <end position="86"/>
    </location>
</feature>
<comment type="subcellular location">
    <subcellularLocation>
        <location evidence="1">Membrane</location>
        <topology evidence="1">Multi-pass membrane protein</topology>
    </subcellularLocation>
</comment>
<evidence type="ECO:0000313" key="7">
    <source>
        <dbReference type="EnsemblProtists" id="EOD09627"/>
    </source>
</evidence>
<evidence type="ECO:0000256" key="5">
    <source>
        <dbReference type="ARBA" id="ARBA00025797"/>
    </source>
</evidence>
<keyword evidence="3 6" id="KW-1133">Transmembrane helix</keyword>
<keyword evidence="8" id="KW-1185">Reference proteome</keyword>
<dbReference type="EnsemblProtists" id="EOD09627">
    <property type="protein sequence ID" value="EOD09627"/>
    <property type="gene ID" value="EMIHUDRAFT_198180"/>
</dbReference>
<proteinExistence type="inferred from homology"/>
<sequence>MGDAHEHRAFAPACQRTAMYIRKRSALGLLLAHGSLVAWLLCSAPTIEGNEANWWHVTATFMAVYVAMKGLAGPAFTLCILAGALYPLPLAQFLTGAFGSSACYLLSGALARPVVGRLFPAKLEALRLRAEAEKERLRLTACPLMAVLQCVPLLFIWRQKRRAAAAASRKEMVAE</sequence>
<dbReference type="GO" id="GO:0016020">
    <property type="term" value="C:membrane"/>
    <property type="evidence" value="ECO:0007669"/>
    <property type="project" value="UniProtKB-SubCell"/>
</dbReference>
<keyword evidence="4 6" id="KW-0472">Membrane</keyword>
<organism evidence="7 8">
    <name type="scientific">Emiliania huxleyi (strain CCMP1516)</name>
    <dbReference type="NCBI Taxonomy" id="280463"/>
    <lineage>
        <taxon>Eukaryota</taxon>
        <taxon>Haptista</taxon>
        <taxon>Haptophyta</taxon>
        <taxon>Prymnesiophyceae</taxon>
        <taxon>Isochrysidales</taxon>
        <taxon>Noelaerhabdaceae</taxon>
        <taxon>Emiliania</taxon>
    </lineage>
</organism>
<evidence type="ECO:0000256" key="6">
    <source>
        <dbReference type="SAM" id="Phobius"/>
    </source>
</evidence>
<dbReference type="RefSeq" id="XP_005762056.1">
    <property type="nucleotide sequence ID" value="XM_005761999.1"/>
</dbReference>
<feature type="transmembrane region" description="Helical" evidence="6">
    <location>
        <begin position="93"/>
        <end position="111"/>
    </location>
</feature>
<evidence type="ECO:0000256" key="4">
    <source>
        <dbReference type="ARBA" id="ARBA00023136"/>
    </source>
</evidence>